<keyword evidence="3" id="KW-1185">Reference proteome</keyword>
<dbReference type="EMBL" id="ABCS01000054">
    <property type="protein sequence ID" value="EDM76949.1"/>
    <property type="molecule type" value="Genomic_DNA"/>
</dbReference>
<evidence type="ECO:0000313" key="3">
    <source>
        <dbReference type="Proteomes" id="UP000005801"/>
    </source>
</evidence>
<dbReference type="AlphaFoldDB" id="A6GAW4"/>
<accession>A6GAW4</accession>
<proteinExistence type="predicted"/>
<dbReference type="PROSITE" id="PS51257">
    <property type="entry name" value="PROKAR_LIPOPROTEIN"/>
    <property type="match status" value="1"/>
</dbReference>
<dbReference type="Proteomes" id="UP000005801">
    <property type="component" value="Unassembled WGS sequence"/>
</dbReference>
<keyword evidence="1" id="KW-0732">Signal</keyword>
<organism evidence="2 3">
    <name type="scientific">Plesiocystis pacifica SIR-1</name>
    <dbReference type="NCBI Taxonomy" id="391625"/>
    <lineage>
        <taxon>Bacteria</taxon>
        <taxon>Pseudomonadati</taxon>
        <taxon>Myxococcota</taxon>
        <taxon>Polyangia</taxon>
        <taxon>Nannocystales</taxon>
        <taxon>Nannocystaceae</taxon>
        <taxon>Plesiocystis</taxon>
    </lineage>
</organism>
<sequence>MSPKRRFSTILLAVVPTLVATTGCELLDVFTETSGVVDVFATSHGSPDDEGNVPDRNSNQIIFVNDMGWEVFIDEAVITTEGVSLERCDGADNFDVELYWGALAEDLNAAPDFDVTGLGGVRVDSGDYCELLVSFGPGAEGEGSTVYLAGSAVNGDTHVDFVWQSNMAIEATVDISSVEGGEPFNISSSENFSKKLTITKDYTRFFSGVDFSAELSQAEIDDLVIATLDKDTFAFPGTDAPMMPPKP</sequence>
<dbReference type="STRING" id="391625.PPSIR1_13085"/>
<comment type="caution">
    <text evidence="2">The sequence shown here is derived from an EMBL/GenBank/DDBJ whole genome shotgun (WGS) entry which is preliminary data.</text>
</comment>
<feature type="signal peptide" evidence="1">
    <location>
        <begin position="1"/>
        <end position="20"/>
    </location>
</feature>
<name>A6GAW4_9BACT</name>
<feature type="chain" id="PRO_5002697608" description="Lipoprotein" evidence="1">
    <location>
        <begin position="21"/>
        <end position="247"/>
    </location>
</feature>
<gene>
    <name evidence="2" type="ORF">PPSIR1_13085</name>
</gene>
<dbReference type="OrthoDB" id="5504026at2"/>
<dbReference type="RefSeq" id="WP_006973855.1">
    <property type="nucleotide sequence ID" value="NZ_ABCS01000054.1"/>
</dbReference>
<protein>
    <recommendedName>
        <fullName evidence="4">Lipoprotein</fullName>
    </recommendedName>
</protein>
<evidence type="ECO:0008006" key="4">
    <source>
        <dbReference type="Google" id="ProtNLM"/>
    </source>
</evidence>
<evidence type="ECO:0000313" key="2">
    <source>
        <dbReference type="EMBL" id="EDM76949.1"/>
    </source>
</evidence>
<reference evidence="2 3" key="1">
    <citation type="submission" date="2007-06" db="EMBL/GenBank/DDBJ databases">
        <authorList>
            <person name="Shimkets L."/>
            <person name="Ferriera S."/>
            <person name="Johnson J."/>
            <person name="Kravitz S."/>
            <person name="Beeson K."/>
            <person name="Sutton G."/>
            <person name="Rogers Y.-H."/>
            <person name="Friedman R."/>
            <person name="Frazier M."/>
            <person name="Venter J.C."/>
        </authorList>
    </citation>
    <scope>NUCLEOTIDE SEQUENCE [LARGE SCALE GENOMIC DNA]</scope>
    <source>
        <strain evidence="2 3">SIR-1</strain>
    </source>
</reference>
<evidence type="ECO:0000256" key="1">
    <source>
        <dbReference type="SAM" id="SignalP"/>
    </source>
</evidence>